<dbReference type="Gene3D" id="3.40.50.2020">
    <property type="match status" value="1"/>
</dbReference>
<name>A0A1M7JS78_9FIRM</name>
<evidence type="ECO:0000259" key="1">
    <source>
        <dbReference type="Pfam" id="PF00156"/>
    </source>
</evidence>
<proteinExistence type="predicted"/>
<sequence>MFEDRKEAGKKLAQALLKYKNDKSAVVFAVPRGGVVVAEAVCEYLQIPLDVVVARKIGAPFNEELAIGAVSPDGDVIINEEAVRVLKVSESYLMAQKQNKINEIKERLKKYRGSDVYESLEGRTAIIVDDGIATGYTVKAAVDFIRGLNAERVVVASPVIAPDTLVEFEGLVDEVVYIYSDEPFYAVGQFYKFFPQISDEEVISIIKKIKGKGE</sequence>
<dbReference type="InterPro" id="IPR000836">
    <property type="entry name" value="PRTase_dom"/>
</dbReference>
<evidence type="ECO:0000313" key="2">
    <source>
        <dbReference type="EMBL" id="SHM55854.1"/>
    </source>
</evidence>
<dbReference type="AlphaFoldDB" id="A0A1M7JS78"/>
<dbReference type="CDD" id="cd06223">
    <property type="entry name" value="PRTases_typeI"/>
    <property type="match status" value="1"/>
</dbReference>
<dbReference type="Pfam" id="PF00156">
    <property type="entry name" value="Pribosyltran"/>
    <property type="match status" value="1"/>
</dbReference>
<keyword evidence="2" id="KW-0328">Glycosyltransferase</keyword>
<dbReference type="SUPFAM" id="SSF53271">
    <property type="entry name" value="PRTase-like"/>
    <property type="match status" value="1"/>
</dbReference>
<keyword evidence="3" id="KW-1185">Reference proteome</keyword>
<accession>A0A1M7JS78</accession>
<dbReference type="OrthoDB" id="9810066at2"/>
<protein>
    <submittedName>
        <fullName evidence="2">Predicted phosphoribosyltransferase</fullName>
    </submittedName>
</protein>
<organism evidence="2 3">
    <name type="scientific">Caldanaerovirga acetigignens</name>
    <dbReference type="NCBI Taxonomy" id="447595"/>
    <lineage>
        <taxon>Bacteria</taxon>
        <taxon>Bacillati</taxon>
        <taxon>Bacillota</taxon>
        <taxon>Clostridia</taxon>
        <taxon>Thermosediminibacterales</taxon>
        <taxon>Thermosediminibacteraceae</taxon>
        <taxon>Caldanaerovirga</taxon>
    </lineage>
</organism>
<reference evidence="3" key="1">
    <citation type="submission" date="2016-11" db="EMBL/GenBank/DDBJ databases">
        <authorList>
            <person name="Varghese N."/>
            <person name="Submissions S."/>
        </authorList>
    </citation>
    <scope>NUCLEOTIDE SEQUENCE [LARGE SCALE GENOMIC DNA]</scope>
    <source>
        <strain evidence="3">DSM 18802</strain>
    </source>
</reference>
<dbReference type="EMBL" id="FRCR01000007">
    <property type="protein sequence ID" value="SHM55854.1"/>
    <property type="molecule type" value="Genomic_DNA"/>
</dbReference>
<evidence type="ECO:0000313" key="3">
    <source>
        <dbReference type="Proteomes" id="UP000184375"/>
    </source>
</evidence>
<dbReference type="GO" id="GO:0016757">
    <property type="term" value="F:glycosyltransferase activity"/>
    <property type="evidence" value="ECO:0007669"/>
    <property type="project" value="UniProtKB-KW"/>
</dbReference>
<dbReference type="Proteomes" id="UP000184375">
    <property type="component" value="Unassembled WGS sequence"/>
</dbReference>
<dbReference type="Gene3D" id="3.30.1310.20">
    <property type="entry name" value="PRTase-like"/>
    <property type="match status" value="1"/>
</dbReference>
<dbReference type="STRING" id="447595.SAMN05660826_01321"/>
<feature type="domain" description="Phosphoribosyltransferase" evidence="1">
    <location>
        <begin position="7"/>
        <end position="163"/>
    </location>
</feature>
<dbReference type="InterPro" id="IPR029057">
    <property type="entry name" value="PRTase-like"/>
</dbReference>
<keyword evidence="2" id="KW-0808">Transferase</keyword>
<gene>
    <name evidence="2" type="ORF">SAMN05660826_01321</name>
</gene>